<dbReference type="AlphaFoldDB" id="B7ASY4"/>
<dbReference type="EMBL" id="ABVQ01000036">
    <property type="protein sequence ID" value="EEC57680.1"/>
    <property type="molecule type" value="Genomic_DNA"/>
</dbReference>
<organism evidence="3 4">
    <name type="scientific">[Bacteroides] pectinophilus ATCC 43243</name>
    <dbReference type="NCBI Taxonomy" id="483218"/>
    <lineage>
        <taxon>Bacteria</taxon>
        <taxon>Bacillati</taxon>
        <taxon>Bacillota</taxon>
        <taxon>Clostridia</taxon>
        <taxon>Eubacteriales</taxon>
    </lineage>
</organism>
<dbReference type="HOGENOM" id="CLU_1444982_0_0_9"/>
<keyword evidence="1" id="KW-0472">Membrane</keyword>
<dbReference type="Proteomes" id="UP000003136">
    <property type="component" value="Unassembled WGS sequence"/>
</dbReference>
<reference evidence="3 4" key="2">
    <citation type="submission" date="2008-11" db="EMBL/GenBank/DDBJ databases">
        <authorList>
            <person name="Fulton L."/>
            <person name="Clifton S."/>
            <person name="Fulton B."/>
            <person name="Xu J."/>
            <person name="Minx P."/>
            <person name="Pepin K.H."/>
            <person name="Johnson M."/>
            <person name="Bhonagiri V."/>
            <person name="Nash W.E."/>
            <person name="Mardis E.R."/>
            <person name="Wilson R.K."/>
        </authorList>
    </citation>
    <scope>NUCLEOTIDE SEQUENCE [LARGE SCALE GENOMIC DNA]</scope>
    <source>
        <strain evidence="3 4">ATCC 43243</strain>
    </source>
</reference>
<accession>B7ASY4</accession>
<proteinExistence type="predicted"/>
<evidence type="ECO:0000313" key="4">
    <source>
        <dbReference type="Proteomes" id="UP000003136"/>
    </source>
</evidence>
<evidence type="ECO:0000313" key="3">
    <source>
        <dbReference type="EMBL" id="EEC57680.1"/>
    </source>
</evidence>
<name>B7ASY4_9FIRM</name>
<keyword evidence="1" id="KW-1133">Transmembrane helix</keyword>
<feature type="domain" description="DUF4131" evidence="2">
    <location>
        <begin position="73"/>
        <end position="182"/>
    </location>
</feature>
<protein>
    <recommendedName>
        <fullName evidence="2">DUF4131 domain-containing protein</fullName>
    </recommendedName>
</protein>
<keyword evidence="4" id="KW-1185">Reference proteome</keyword>
<evidence type="ECO:0000259" key="2">
    <source>
        <dbReference type="Pfam" id="PF13567"/>
    </source>
</evidence>
<evidence type="ECO:0000256" key="1">
    <source>
        <dbReference type="SAM" id="Phobius"/>
    </source>
</evidence>
<dbReference type="Pfam" id="PF13567">
    <property type="entry name" value="DUF4131"/>
    <property type="match status" value="1"/>
</dbReference>
<comment type="caution">
    <text evidence="3">The sequence shown here is derived from an EMBL/GenBank/DDBJ whole genome shotgun (WGS) entry which is preliminary data.</text>
</comment>
<dbReference type="STRING" id="483218.BACPEC_02192"/>
<keyword evidence="1" id="KW-0812">Transmembrane</keyword>
<dbReference type="InterPro" id="IPR025405">
    <property type="entry name" value="DUF4131"/>
</dbReference>
<sequence length="187" mass="20639">MIKRPLVWMALAQITGIAGAVFDMMWLPSAFAIMVIISAVMRQCHDLHLSGRRSMAEKSDVAGHFGNSHCGNIITTVLILIFIFAGAHTAQRRMNTTYPEDISQISGKVTKIRNKSSGKQIQISCSYADRRKTICRAGTHYNLIVYVPYGTEECGEGDTIIVSGRLSDFDSAMNPGEFDAKKILCFT</sequence>
<gene>
    <name evidence="3" type="ORF">BACPEC_02192</name>
</gene>
<feature type="transmembrane region" description="Helical" evidence="1">
    <location>
        <begin position="70"/>
        <end position="90"/>
    </location>
</feature>
<reference evidence="3 4" key="1">
    <citation type="submission" date="2008-11" db="EMBL/GenBank/DDBJ databases">
        <title>Draft genome sequence of Bacteroides pectinophilus (ATCC 43243).</title>
        <authorList>
            <person name="Sudarsanam P."/>
            <person name="Ley R."/>
            <person name="Guruge J."/>
            <person name="Turnbaugh P.J."/>
            <person name="Mahowald M."/>
            <person name="Liep D."/>
            <person name="Gordon J."/>
        </authorList>
    </citation>
    <scope>NUCLEOTIDE SEQUENCE [LARGE SCALE GENOMIC DNA]</scope>
    <source>
        <strain evidence="3 4">ATCC 43243</strain>
    </source>
</reference>